<dbReference type="AlphaFoldDB" id="A0A3A1YS80"/>
<dbReference type="EMBL" id="NQYH01000013">
    <property type="protein sequence ID" value="RIY39780.1"/>
    <property type="molecule type" value="Genomic_DNA"/>
</dbReference>
<comment type="caution">
    <text evidence="2">The sequence shown here is derived from an EMBL/GenBank/DDBJ whole genome shotgun (WGS) entry which is preliminary data.</text>
</comment>
<evidence type="ECO:0000256" key="1">
    <source>
        <dbReference type="SAM" id="Phobius"/>
    </source>
</evidence>
<reference evidence="2 3" key="1">
    <citation type="submission" date="2017-08" db="EMBL/GenBank/DDBJ databases">
        <title>Pusillimonas indicus sp. nov., a member of the family Alcaligenaceae isolated from surface seawater.</title>
        <authorList>
            <person name="Li J."/>
        </authorList>
    </citation>
    <scope>NUCLEOTIDE SEQUENCE [LARGE SCALE GENOMIC DNA]</scope>
    <source>
        <strain evidence="2 3">L52-1-41</strain>
    </source>
</reference>
<protein>
    <submittedName>
        <fullName evidence="2">Uncharacterized protein</fullName>
    </submittedName>
</protein>
<keyword evidence="1" id="KW-1133">Transmembrane helix</keyword>
<keyword evidence="1" id="KW-0472">Membrane</keyword>
<feature type="transmembrane region" description="Helical" evidence="1">
    <location>
        <begin position="7"/>
        <end position="26"/>
    </location>
</feature>
<evidence type="ECO:0000313" key="2">
    <source>
        <dbReference type="EMBL" id="RIY39780.1"/>
    </source>
</evidence>
<keyword evidence="1" id="KW-0812">Transmembrane</keyword>
<gene>
    <name evidence="2" type="ORF">CJP73_13140</name>
</gene>
<proteinExistence type="predicted"/>
<feature type="transmembrane region" description="Helical" evidence="1">
    <location>
        <begin position="32"/>
        <end position="49"/>
    </location>
</feature>
<evidence type="ECO:0000313" key="3">
    <source>
        <dbReference type="Proteomes" id="UP000266206"/>
    </source>
</evidence>
<name>A0A3A1YS80_9BURK</name>
<sequence length="249" mass="28891">MLWLRGVTIIADIVVICLVGVLVASLMGHLDWALVCFFVALILGVYVVLRVRQLKDKEIQYGCVKFFCLQESPNAWSTHIGGFIERPLYQVRCSVKNRIIGKPKAYAGLRLVLQPEAREKVRQLSFECFTGKLDELTKVENAVLITASILNDPARKSRRLEERIKAINDRPDWCYRLIERKVSFFDTFSICFYGWRPSLNNGIWCPWVPGLIAWRKVDEQPNLRRFNARPMQTDQISTDIDRLKQCREI</sequence>
<organism evidence="2 3">
    <name type="scientific">Neopusillimonas maritima</name>
    <dbReference type="NCBI Taxonomy" id="2026239"/>
    <lineage>
        <taxon>Bacteria</taxon>
        <taxon>Pseudomonadati</taxon>
        <taxon>Pseudomonadota</taxon>
        <taxon>Betaproteobacteria</taxon>
        <taxon>Burkholderiales</taxon>
        <taxon>Alcaligenaceae</taxon>
        <taxon>Neopusillimonas</taxon>
    </lineage>
</organism>
<dbReference type="Proteomes" id="UP000266206">
    <property type="component" value="Unassembled WGS sequence"/>
</dbReference>
<accession>A0A3A1YS80</accession>